<comment type="caution">
    <text evidence="1">The sequence shown here is derived from an EMBL/GenBank/DDBJ whole genome shotgun (WGS) entry which is preliminary data.</text>
</comment>
<protein>
    <submittedName>
        <fullName evidence="1">Uncharacterized protein</fullName>
    </submittedName>
</protein>
<reference evidence="1" key="1">
    <citation type="journal article" date="2025" name="Microbiol. Spectr.">
        <title>Antimicrobial resistance and phylogenetic lineages of KPC-2-producing blood-borne Klebsiella pneumoniae subsp. pneumoniae from Kolkata, India during 2015-2024: Emergence of Klebsiella pneumoniae subsp. pneumoniae with blaKPC-2, blaNDM, and blaOXA-48-like triple carbapenemases.</title>
        <authorList>
            <person name="Halder G."/>
            <person name="Chaudhuri B.N."/>
            <person name="Veeraraghavan B."/>
            <person name="Denny P."/>
            <person name="Dutta P."/>
            <person name="Chakraborty M."/>
            <person name="Khan U.R."/>
            <person name="Ganguly S.S."/>
            <person name="Mandal S."/>
            <person name="Upadhyaya Y.P."/>
            <person name="Biswas B."/>
            <person name="Chakraborty A."/>
            <person name="Maiti S."/>
            <person name="Mondal H."/>
            <person name="Pal S."/>
            <person name="Dutta S."/>
        </authorList>
    </citation>
    <scope>NUCLEOTIDE SEQUENCE</scope>
    <source>
        <strain evidence="1">FTCR7</strain>
    </source>
</reference>
<evidence type="ECO:0000313" key="2">
    <source>
        <dbReference type="Proteomes" id="UP001444054"/>
    </source>
</evidence>
<reference evidence="1" key="2">
    <citation type="submission" date="2025-04" db="EMBL/GenBank/DDBJ databases">
        <authorList>
            <person name="Halder G."/>
            <person name="Chaudhuri B."/>
            <person name="Dutta S."/>
        </authorList>
    </citation>
    <scope>NUCLEOTIDE SEQUENCE</scope>
    <source>
        <strain evidence="1">FTCR7</strain>
    </source>
</reference>
<sequence length="51" mass="5669">MAAAQRALARIWRDGYRYANAGIMLADLSGLEAQMRSPTGLRSPDECRRSD</sequence>
<dbReference type="Proteomes" id="UP001444054">
    <property type="component" value="Unassembled WGS sequence"/>
</dbReference>
<organism evidence="1 2">
    <name type="scientific">Klebsiella pneumoniae subsp. pneumoniae</name>
    <dbReference type="NCBI Taxonomy" id="72407"/>
    <lineage>
        <taxon>Bacteria</taxon>
        <taxon>Pseudomonadati</taxon>
        <taxon>Pseudomonadota</taxon>
        <taxon>Gammaproteobacteria</taxon>
        <taxon>Enterobacterales</taxon>
        <taxon>Enterobacteriaceae</taxon>
        <taxon>Klebsiella/Raoultella group</taxon>
        <taxon>Klebsiella</taxon>
        <taxon>Klebsiella pneumoniae complex</taxon>
    </lineage>
</organism>
<accession>A0ACC7R2T7</accession>
<evidence type="ECO:0000313" key="1">
    <source>
        <dbReference type="EMBL" id="MGD7042400.1"/>
    </source>
</evidence>
<proteinExistence type="predicted"/>
<name>A0ACC7R2T7_KLEPN</name>
<gene>
    <name evidence="1" type="ORF">KC542_025590</name>
</gene>
<dbReference type="EMBL" id="JAGSGE020000031">
    <property type="protein sequence ID" value="MGD7042400.1"/>
    <property type="molecule type" value="Genomic_DNA"/>
</dbReference>